<reference evidence="2 3" key="1">
    <citation type="submission" date="2024-09" db="EMBL/GenBank/DDBJ databases">
        <title>Chromosome-scale assembly of Riccia sorocarpa.</title>
        <authorList>
            <person name="Paukszto L."/>
        </authorList>
    </citation>
    <scope>NUCLEOTIDE SEQUENCE [LARGE SCALE GENOMIC DNA]</scope>
    <source>
        <strain evidence="2">LP-2024</strain>
        <tissue evidence="2">Aerial parts of the thallus</tissue>
    </source>
</reference>
<dbReference type="Pfam" id="PF11152">
    <property type="entry name" value="CCB2_CCB4"/>
    <property type="match status" value="1"/>
</dbReference>
<keyword evidence="3" id="KW-1185">Reference proteome</keyword>
<evidence type="ECO:0000313" key="2">
    <source>
        <dbReference type="EMBL" id="KAL3697749.1"/>
    </source>
</evidence>
<evidence type="ECO:0000256" key="1">
    <source>
        <dbReference type="SAM" id="MobiDB-lite"/>
    </source>
</evidence>
<proteinExistence type="predicted"/>
<dbReference type="InterPro" id="IPR021325">
    <property type="entry name" value="CCB2/CCB4"/>
</dbReference>
<protein>
    <submittedName>
        <fullName evidence="2">Uncharacterized protein</fullName>
    </submittedName>
</protein>
<sequence>MATAVLTSCSSSRLHLLSSREARLETKNGACSSANFFSNEAPRLAVGRNGRNERSGATRSRHWDGNSAVRAQRQTDLSTPRDDVDSLDIQVFRFTLGIPGFDDNDLPRLVGLLFGGLIILNHAASLSSITPALLRSEVVGLCLAAVSVSLPAINRQLNGGKSNSSVELGEKQVFALGENLSDVQRQELAWSSYTLLRNTESTACLVAYGGKVACARGFWDVPCPDGADTKRFTLEWLEQKLEPKRFAQLEEPLHLPSRADGQMPDIVSKGIASLLVQPLAPSQTSENEGGSGGFLLVISTIPQAYKKKDRLWIAAIAKKLSEILQR</sequence>
<organism evidence="2 3">
    <name type="scientific">Riccia sorocarpa</name>
    <dbReference type="NCBI Taxonomy" id="122646"/>
    <lineage>
        <taxon>Eukaryota</taxon>
        <taxon>Viridiplantae</taxon>
        <taxon>Streptophyta</taxon>
        <taxon>Embryophyta</taxon>
        <taxon>Marchantiophyta</taxon>
        <taxon>Marchantiopsida</taxon>
        <taxon>Marchantiidae</taxon>
        <taxon>Marchantiales</taxon>
        <taxon>Ricciaceae</taxon>
        <taxon>Riccia</taxon>
    </lineage>
</organism>
<feature type="compositionally biased region" description="Basic and acidic residues" evidence="1">
    <location>
        <begin position="50"/>
        <end position="64"/>
    </location>
</feature>
<feature type="region of interest" description="Disordered" evidence="1">
    <location>
        <begin position="47"/>
        <end position="81"/>
    </location>
</feature>
<dbReference type="AlphaFoldDB" id="A0ABD3I3W5"/>
<dbReference type="EMBL" id="JBJQOH010000002">
    <property type="protein sequence ID" value="KAL3697749.1"/>
    <property type="molecule type" value="Genomic_DNA"/>
</dbReference>
<gene>
    <name evidence="2" type="ORF">R1sor_011825</name>
</gene>
<dbReference type="Proteomes" id="UP001633002">
    <property type="component" value="Unassembled WGS sequence"/>
</dbReference>
<comment type="caution">
    <text evidence="2">The sequence shown here is derived from an EMBL/GenBank/DDBJ whole genome shotgun (WGS) entry which is preliminary data.</text>
</comment>
<name>A0ABD3I3W5_9MARC</name>
<dbReference type="InterPro" id="IPR044970">
    <property type="entry name" value="CCB2"/>
</dbReference>
<evidence type="ECO:0000313" key="3">
    <source>
        <dbReference type="Proteomes" id="UP001633002"/>
    </source>
</evidence>
<dbReference type="PANTHER" id="PTHR36403:SF1">
    <property type="entry name" value="PROTEIN COFACTOR ASSEMBLY OF COMPLEX C SUBUNIT B CCB2, CHLOROPLASTIC"/>
    <property type="match status" value="1"/>
</dbReference>
<accession>A0ABD3I3W5</accession>
<dbReference type="PANTHER" id="PTHR36403">
    <property type="entry name" value="PROTEIN COFACTOR ASSEMBLY OF COMPLEX C SUBUNIT B CCB2, CHLOROPLASTIC"/>
    <property type="match status" value="1"/>
</dbReference>